<dbReference type="PRINTS" id="PR00633">
    <property type="entry name" value="RCCNDNSATION"/>
</dbReference>
<dbReference type="InterPro" id="IPR009091">
    <property type="entry name" value="RCC1/BLIP-II"/>
</dbReference>
<feature type="repeat" description="RCC1" evidence="3">
    <location>
        <begin position="306"/>
        <end position="358"/>
    </location>
</feature>
<organism evidence="5 6">
    <name type="scientific">Ignelater luminosus</name>
    <name type="common">Cucubano</name>
    <name type="synonym">Pyrophorus luminosus</name>
    <dbReference type="NCBI Taxonomy" id="2038154"/>
    <lineage>
        <taxon>Eukaryota</taxon>
        <taxon>Metazoa</taxon>
        <taxon>Ecdysozoa</taxon>
        <taxon>Arthropoda</taxon>
        <taxon>Hexapoda</taxon>
        <taxon>Insecta</taxon>
        <taxon>Pterygota</taxon>
        <taxon>Neoptera</taxon>
        <taxon>Endopterygota</taxon>
        <taxon>Coleoptera</taxon>
        <taxon>Polyphaga</taxon>
        <taxon>Elateriformia</taxon>
        <taxon>Elateroidea</taxon>
        <taxon>Elateridae</taxon>
        <taxon>Agrypninae</taxon>
        <taxon>Pyrophorini</taxon>
        <taxon>Ignelater</taxon>
    </lineage>
</organism>
<dbReference type="EMBL" id="VTPC01007498">
    <property type="protein sequence ID" value="KAF2893964.1"/>
    <property type="molecule type" value="Genomic_DNA"/>
</dbReference>
<dbReference type="InterPro" id="IPR051553">
    <property type="entry name" value="Ran_GTPase-activating"/>
</dbReference>
<dbReference type="Pfam" id="PF25390">
    <property type="entry name" value="WD40_RLD"/>
    <property type="match status" value="1"/>
</dbReference>
<reference evidence="5" key="1">
    <citation type="submission" date="2019-08" db="EMBL/GenBank/DDBJ databases">
        <title>The genome of the North American firefly Photinus pyralis.</title>
        <authorList>
            <consortium name="Photinus pyralis genome working group"/>
            <person name="Fallon T.R."/>
            <person name="Sander Lower S.E."/>
            <person name="Weng J.-K."/>
        </authorList>
    </citation>
    <scope>NUCLEOTIDE SEQUENCE</scope>
    <source>
        <strain evidence="5">TRF0915ILg1</strain>
        <tissue evidence="5">Whole body</tissue>
    </source>
</reference>
<dbReference type="InterPro" id="IPR000408">
    <property type="entry name" value="Reg_chr_condens"/>
</dbReference>
<dbReference type="Pfam" id="PF13540">
    <property type="entry name" value="RCC1_2"/>
    <property type="match status" value="1"/>
</dbReference>
<feature type="domain" description="RCC1-like" evidence="4">
    <location>
        <begin position="238"/>
        <end position="473"/>
    </location>
</feature>
<keyword evidence="2" id="KW-0677">Repeat</keyword>
<name>A0A8K0CUR3_IGNLU</name>
<sequence length="1021" mass="114271">MSTATKIHMGNLAVMAYTELILRHGGHIRVTTTKDFMNFLRFEEFYDQILAVNVACQSGHWNIVTLLARSRGLQPEIVAALSQILQSANVPHPTNYDFLVTLSEPSLTQSLLIYPSFCQKILNYIRTNIEYFPVDILQRFVQQLDPSQPGALPIMKRLFSNRKVSTSMDSTLDTVESENLDHITINAKDIIETFIWIVIELVAKTSDNAYNIDLLQRVELPENPVDYALLKKFPDLHPLSCGYEHAAVIRNGAVYTMGVANSGCLGFGPVLTQSSPPKLVHTLSELKLKVLSVSCGRKHCLAVTDFGVYAWGSNSYGQLGVGSAVQESPYPQMITSLCDVKIVDIAAGQYHSMALTASGLVYTWGWGIHGQLGHGNSNSEYFPKLLDFKETIIQVTAGHAHSLILTSDGKLYGFGSNAFGQLESNHLESNKTTTPIWVSVLPDIYTPIRKIATAYFHNLAVRDDQEVYTWGASPQEVRLSQSKYGQKLNGFGIKGHEPWKSSVHIFSGSEKEQIDQVAVGFRHSAILHCGKLLICRNMNDEMSPPKLNEQDNLGVIIQRFLHVSCGPDFTIAMDQSGKLLAWGNNTMAQTLLGKPQDDDQRQSDGKVVLFKNTRRVIKIPHNLQSSSEAFPIEIPGLPTMAITFSPPDHHCLLSNNLKPYTVLSIENESPNVTNIKPKTSQKNSSPFEQVKESPTYKIGHKTLHFILQTYSKYYDTETVLSRCLKVNNLQGASKVAMLNGHFSDSLGFQLSALKAYIDECKLDFTIFNNSVPKVNGVIEAENEIIDSNKRVDLYETKCDLKHSSNIEKVNLSPAYLLSSSSSLDSIQQWNDDIEDQGGRESPCNISEMGDIRQSMSQYVQSIKSDNHSPPISSVSKLISENPHKYLKCKTVEVIISHIKDEKTREVVELASHVIEFYIIQTYSTENHILMQNILLKCIEFWLVNNLPVPVLESILLENMDKYFYPLSILLFCKNFNNNLGEEIVKKGNGIKHQRPSGFLKEFSTKFCLQLCSMVLENVNKA</sequence>
<feature type="repeat" description="RCC1" evidence="3">
    <location>
        <begin position="252"/>
        <end position="306"/>
    </location>
</feature>
<proteinExistence type="predicted"/>
<dbReference type="PANTHER" id="PTHR45982:SF1">
    <property type="entry name" value="REGULATOR OF CHROMOSOME CONDENSATION"/>
    <property type="match status" value="1"/>
</dbReference>
<evidence type="ECO:0000256" key="1">
    <source>
        <dbReference type="ARBA" id="ARBA00022658"/>
    </source>
</evidence>
<dbReference type="PANTHER" id="PTHR45982">
    <property type="entry name" value="REGULATOR OF CHROMOSOME CONDENSATION"/>
    <property type="match status" value="1"/>
</dbReference>
<dbReference type="SUPFAM" id="SSF50985">
    <property type="entry name" value="RCC1/BLIP-II"/>
    <property type="match status" value="2"/>
</dbReference>
<accession>A0A8K0CUR3</accession>
<dbReference type="InterPro" id="IPR058923">
    <property type="entry name" value="RCC1-like_dom"/>
</dbReference>
<dbReference type="Gene3D" id="2.130.10.30">
    <property type="entry name" value="Regulator of chromosome condensation 1/beta-lactamase-inhibitor protein II"/>
    <property type="match status" value="3"/>
</dbReference>
<feature type="repeat" description="RCC1" evidence="3">
    <location>
        <begin position="409"/>
        <end position="464"/>
    </location>
</feature>
<dbReference type="Proteomes" id="UP000801492">
    <property type="component" value="Unassembled WGS sequence"/>
</dbReference>
<keyword evidence="6" id="KW-1185">Reference proteome</keyword>
<comment type="caution">
    <text evidence="5">The sequence shown here is derived from an EMBL/GenBank/DDBJ whole genome shotgun (WGS) entry which is preliminary data.</text>
</comment>
<dbReference type="PROSITE" id="PS00626">
    <property type="entry name" value="RCC1_2"/>
    <property type="match status" value="1"/>
</dbReference>
<dbReference type="OrthoDB" id="16281at2759"/>
<protein>
    <recommendedName>
        <fullName evidence="4">RCC1-like domain-containing protein</fullName>
    </recommendedName>
</protein>
<dbReference type="PROSITE" id="PS50012">
    <property type="entry name" value="RCC1_3"/>
    <property type="match status" value="4"/>
</dbReference>
<evidence type="ECO:0000256" key="3">
    <source>
        <dbReference type="PROSITE-ProRule" id="PRU00235"/>
    </source>
</evidence>
<evidence type="ECO:0000313" key="5">
    <source>
        <dbReference type="EMBL" id="KAF2893964.1"/>
    </source>
</evidence>
<evidence type="ECO:0000256" key="2">
    <source>
        <dbReference type="ARBA" id="ARBA00022737"/>
    </source>
</evidence>
<evidence type="ECO:0000313" key="6">
    <source>
        <dbReference type="Proteomes" id="UP000801492"/>
    </source>
</evidence>
<gene>
    <name evidence="5" type="ORF">ILUMI_12209</name>
</gene>
<keyword evidence="1" id="KW-0344">Guanine-nucleotide releasing factor</keyword>
<feature type="repeat" description="RCC1" evidence="3">
    <location>
        <begin position="359"/>
        <end position="408"/>
    </location>
</feature>
<dbReference type="AlphaFoldDB" id="A0A8K0CUR3"/>
<evidence type="ECO:0000259" key="4">
    <source>
        <dbReference type="Pfam" id="PF25390"/>
    </source>
</evidence>